<evidence type="ECO:0000313" key="2">
    <source>
        <dbReference type="EMBL" id="MBE9403329.1"/>
    </source>
</evidence>
<comment type="caution">
    <text evidence="2">The sequence shown here is derived from an EMBL/GenBank/DDBJ whole genome shotgun (WGS) entry which is preliminary data.</text>
</comment>
<keyword evidence="3" id="KW-1185">Reference proteome</keyword>
<feature type="compositionally biased region" description="Basic and acidic residues" evidence="1">
    <location>
        <begin position="7"/>
        <end position="38"/>
    </location>
</feature>
<organism evidence="2 3">
    <name type="scientific">Brachybacterium epidermidis</name>
    <dbReference type="NCBI Taxonomy" id="2781983"/>
    <lineage>
        <taxon>Bacteria</taxon>
        <taxon>Bacillati</taxon>
        <taxon>Actinomycetota</taxon>
        <taxon>Actinomycetes</taxon>
        <taxon>Micrococcales</taxon>
        <taxon>Dermabacteraceae</taxon>
        <taxon>Brachybacterium</taxon>
    </lineage>
</organism>
<feature type="compositionally biased region" description="Polar residues" evidence="1">
    <location>
        <begin position="135"/>
        <end position="144"/>
    </location>
</feature>
<proteinExistence type="predicted"/>
<accession>A0ABR9VYS0</accession>
<feature type="region of interest" description="Disordered" evidence="1">
    <location>
        <begin position="1"/>
        <end position="45"/>
    </location>
</feature>
<sequence length="307" mass="32733">MLDPIDEGPHLPDFHGGERPRGRGSGRHGEVDDLDGNHRSAGRPRLPLTRAGMAAGAVAVLLEIALIVLATTLFRPSDEPPEAAPPAVSEPERREPAGGEYVPEGEESEPDSEEVTTITAPTEECEFHPQEESEPQSGSRRTSGDLSFTVAAGWGETGVDWSESLPYATDVASADRQVDEGYYALAQVGQVEWSQEQGGYPGPERAAMAYVQCHLTRPEGIAVYGEEPLMTEYVSQATEVDGHEAWMVRGVVELKEPGTITEYGSVEIVAIVVETPSGPAVFKVSAPADVPDRAADVDAMVDSITVG</sequence>
<dbReference type="RefSeq" id="WP_193865073.1">
    <property type="nucleotide sequence ID" value="NZ_JADEYR010000002.1"/>
</dbReference>
<feature type="compositionally biased region" description="Acidic residues" evidence="1">
    <location>
        <begin position="103"/>
        <end position="114"/>
    </location>
</feature>
<name>A0ABR9VYS0_9MICO</name>
<protein>
    <submittedName>
        <fullName evidence="2">Uncharacterized protein</fullName>
    </submittedName>
</protein>
<gene>
    <name evidence="2" type="ORF">IOE58_03685</name>
</gene>
<evidence type="ECO:0000256" key="1">
    <source>
        <dbReference type="SAM" id="MobiDB-lite"/>
    </source>
</evidence>
<evidence type="ECO:0000313" key="3">
    <source>
        <dbReference type="Proteomes" id="UP000644727"/>
    </source>
</evidence>
<reference evidence="2 3" key="1">
    <citation type="submission" date="2020-10" db="EMBL/GenBank/DDBJ databases">
        <title>Draft genome and description of Brachybacterium epidermidis sp nov.</title>
        <authorList>
            <person name="Boxberger M."/>
            <person name="La Scola B."/>
        </authorList>
    </citation>
    <scope>NUCLEOTIDE SEQUENCE [LARGE SCALE GENOMIC DNA]</scope>
    <source>
        <strain evidence="2 3">Marseille-Q2903</strain>
    </source>
</reference>
<dbReference type="Proteomes" id="UP000644727">
    <property type="component" value="Unassembled WGS sequence"/>
</dbReference>
<dbReference type="EMBL" id="JADEYR010000002">
    <property type="protein sequence ID" value="MBE9403329.1"/>
    <property type="molecule type" value="Genomic_DNA"/>
</dbReference>
<feature type="region of interest" description="Disordered" evidence="1">
    <location>
        <begin position="76"/>
        <end position="144"/>
    </location>
</feature>